<name>A0A231V0K2_9HYPH</name>
<dbReference type="Pfam" id="PF00005">
    <property type="entry name" value="ABC_tran"/>
    <property type="match status" value="1"/>
</dbReference>
<dbReference type="InterPro" id="IPR027417">
    <property type="entry name" value="P-loop_NTPase"/>
</dbReference>
<evidence type="ECO:0000256" key="3">
    <source>
        <dbReference type="ARBA" id="ARBA00022475"/>
    </source>
</evidence>
<dbReference type="SMART" id="SM00382">
    <property type="entry name" value="AAA"/>
    <property type="match status" value="1"/>
</dbReference>
<evidence type="ECO:0000256" key="9">
    <source>
        <dbReference type="ARBA" id="ARBA00023136"/>
    </source>
</evidence>
<feature type="region of interest" description="Disordered" evidence="10">
    <location>
        <begin position="1"/>
        <end position="29"/>
    </location>
</feature>
<sequence length="288" mass="30559">MTETRTDTSRLPEHVPAEPLTARRGEPGATPLIDMQDISIAFGGIKAVDHASIDLYPGEVVALLGHNGAGKSTLIKILSGAYSRDSGDIFVRGETATIENPRDAKKYGIETIYQTLALADNVDAAANLFLGREIMSGWGTLDDGAMEAEARRVMGRLNPNFQRFKDPVKSLSGGQRQSVAIARAILFNARILIMDEPTAALGPQETAQVGELIKQLKADGIGIFLISHDIHDVFDLADRVVVMKNGQIVGSAATSDVTDDEVLGMIILGKCPPGATPGPGATVDDSIN</sequence>
<keyword evidence="2" id="KW-0813">Transport</keyword>
<evidence type="ECO:0000256" key="8">
    <source>
        <dbReference type="ARBA" id="ARBA00022967"/>
    </source>
</evidence>
<dbReference type="SUPFAM" id="SSF52540">
    <property type="entry name" value="P-loop containing nucleoside triphosphate hydrolases"/>
    <property type="match status" value="1"/>
</dbReference>
<keyword evidence="3" id="KW-1003">Cell membrane</keyword>
<feature type="compositionally biased region" description="Basic and acidic residues" evidence="10">
    <location>
        <begin position="1"/>
        <end position="26"/>
    </location>
</feature>
<dbReference type="FunFam" id="3.40.50.300:FF:000127">
    <property type="entry name" value="Ribose import ATP-binding protein RbsA"/>
    <property type="match status" value="1"/>
</dbReference>
<protein>
    <submittedName>
        <fullName evidence="12">ABC transporter ATP-binding protein</fullName>
    </submittedName>
</protein>
<dbReference type="InterPro" id="IPR003593">
    <property type="entry name" value="AAA+_ATPase"/>
</dbReference>
<gene>
    <name evidence="12" type="ORF">B7H23_01880</name>
</gene>
<evidence type="ECO:0000256" key="2">
    <source>
        <dbReference type="ARBA" id="ARBA00022448"/>
    </source>
</evidence>
<organism evidence="12 13">
    <name type="scientific">Notoacmeibacter marinus</name>
    <dbReference type="NCBI Taxonomy" id="1876515"/>
    <lineage>
        <taxon>Bacteria</taxon>
        <taxon>Pseudomonadati</taxon>
        <taxon>Pseudomonadota</taxon>
        <taxon>Alphaproteobacteria</taxon>
        <taxon>Hyphomicrobiales</taxon>
        <taxon>Notoacmeibacteraceae</taxon>
        <taxon>Notoacmeibacter</taxon>
    </lineage>
</organism>
<evidence type="ECO:0000256" key="1">
    <source>
        <dbReference type="ARBA" id="ARBA00004202"/>
    </source>
</evidence>
<dbReference type="Gene3D" id="3.40.50.300">
    <property type="entry name" value="P-loop containing nucleotide triphosphate hydrolases"/>
    <property type="match status" value="1"/>
</dbReference>
<evidence type="ECO:0000256" key="7">
    <source>
        <dbReference type="ARBA" id="ARBA00022840"/>
    </source>
</evidence>
<keyword evidence="9" id="KW-0472">Membrane</keyword>
<evidence type="ECO:0000313" key="12">
    <source>
        <dbReference type="EMBL" id="OXT01733.1"/>
    </source>
</evidence>
<dbReference type="GO" id="GO:0005886">
    <property type="term" value="C:plasma membrane"/>
    <property type="evidence" value="ECO:0007669"/>
    <property type="project" value="UniProtKB-SubCell"/>
</dbReference>
<keyword evidence="5" id="KW-0677">Repeat</keyword>
<keyword evidence="8" id="KW-1278">Translocase</keyword>
<dbReference type="AlphaFoldDB" id="A0A231V0K2"/>
<feature type="domain" description="ABC transporter" evidence="11">
    <location>
        <begin position="33"/>
        <end position="270"/>
    </location>
</feature>
<dbReference type="InterPro" id="IPR050107">
    <property type="entry name" value="ABC_carbohydrate_import_ATPase"/>
</dbReference>
<dbReference type="EMBL" id="NBYO01000001">
    <property type="protein sequence ID" value="OXT01733.1"/>
    <property type="molecule type" value="Genomic_DNA"/>
</dbReference>
<keyword evidence="6" id="KW-0547">Nucleotide-binding</keyword>
<proteinExistence type="predicted"/>
<dbReference type="PANTHER" id="PTHR43790:SF9">
    <property type="entry name" value="GALACTOFURANOSE TRANSPORTER ATP-BINDING PROTEIN YTFR"/>
    <property type="match status" value="1"/>
</dbReference>
<dbReference type="GO" id="GO:0005524">
    <property type="term" value="F:ATP binding"/>
    <property type="evidence" value="ECO:0007669"/>
    <property type="project" value="UniProtKB-KW"/>
</dbReference>
<keyword evidence="7 12" id="KW-0067">ATP-binding</keyword>
<dbReference type="GO" id="GO:0016887">
    <property type="term" value="F:ATP hydrolysis activity"/>
    <property type="evidence" value="ECO:0007669"/>
    <property type="project" value="InterPro"/>
</dbReference>
<comment type="caution">
    <text evidence="12">The sequence shown here is derived from an EMBL/GenBank/DDBJ whole genome shotgun (WGS) entry which is preliminary data.</text>
</comment>
<evidence type="ECO:0000256" key="4">
    <source>
        <dbReference type="ARBA" id="ARBA00022597"/>
    </source>
</evidence>
<evidence type="ECO:0000256" key="6">
    <source>
        <dbReference type="ARBA" id="ARBA00022741"/>
    </source>
</evidence>
<dbReference type="CDD" id="cd03216">
    <property type="entry name" value="ABC_Carb_Monos_I"/>
    <property type="match status" value="1"/>
</dbReference>
<evidence type="ECO:0000256" key="5">
    <source>
        <dbReference type="ARBA" id="ARBA00022737"/>
    </source>
</evidence>
<keyword evidence="13" id="KW-1185">Reference proteome</keyword>
<dbReference type="Proteomes" id="UP000215405">
    <property type="component" value="Unassembled WGS sequence"/>
</dbReference>
<dbReference type="PROSITE" id="PS50893">
    <property type="entry name" value="ABC_TRANSPORTER_2"/>
    <property type="match status" value="1"/>
</dbReference>
<dbReference type="InterPro" id="IPR003439">
    <property type="entry name" value="ABC_transporter-like_ATP-bd"/>
</dbReference>
<evidence type="ECO:0000313" key="13">
    <source>
        <dbReference type="Proteomes" id="UP000215405"/>
    </source>
</evidence>
<comment type="subcellular location">
    <subcellularLocation>
        <location evidence="1">Cell membrane</location>
        <topology evidence="1">Peripheral membrane protein</topology>
    </subcellularLocation>
</comment>
<evidence type="ECO:0000256" key="10">
    <source>
        <dbReference type="SAM" id="MobiDB-lite"/>
    </source>
</evidence>
<keyword evidence="4" id="KW-0762">Sugar transport</keyword>
<evidence type="ECO:0000259" key="11">
    <source>
        <dbReference type="PROSITE" id="PS50893"/>
    </source>
</evidence>
<accession>A0A231V0K2</accession>
<dbReference type="PANTHER" id="PTHR43790">
    <property type="entry name" value="CARBOHYDRATE TRANSPORT ATP-BINDING PROTEIN MG119-RELATED"/>
    <property type="match status" value="1"/>
</dbReference>
<reference evidence="13" key="1">
    <citation type="journal article" date="2017" name="Int. J. Syst. Evol. Microbiol.">
        <title>Notoacmeibacter marinus gen. nov., sp. nov., isolated from the gut of a limpet and proposal of Notoacmeibacteraceae fam. nov. in the order Rhizobiales of the class Alphaproteobacteria.</title>
        <authorList>
            <person name="Huang Z."/>
            <person name="Guo F."/>
            <person name="Lai Q."/>
        </authorList>
    </citation>
    <scope>NUCLEOTIDE SEQUENCE [LARGE SCALE GENOMIC DNA]</scope>
    <source>
        <strain evidence="13">XMTR2A4</strain>
    </source>
</reference>